<protein>
    <submittedName>
        <fullName evidence="1">Uncharacterized protein</fullName>
    </submittedName>
</protein>
<evidence type="ECO:0000313" key="2">
    <source>
        <dbReference type="Proteomes" id="UP001295423"/>
    </source>
</evidence>
<dbReference type="EMBL" id="CAKOGP040002524">
    <property type="protein sequence ID" value="CAJ1970467.1"/>
    <property type="molecule type" value="Genomic_DNA"/>
</dbReference>
<dbReference type="AlphaFoldDB" id="A0AAD2PY89"/>
<comment type="caution">
    <text evidence="1">The sequence shown here is derived from an EMBL/GenBank/DDBJ whole genome shotgun (WGS) entry which is preliminary data.</text>
</comment>
<organism evidence="1 2">
    <name type="scientific">Cylindrotheca closterium</name>
    <dbReference type="NCBI Taxonomy" id="2856"/>
    <lineage>
        <taxon>Eukaryota</taxon>
        <taxon>Sar</taxon>
        <taxon>Stramenopiles</taxon>
        <taxon>Ochrophyta</taxon>
        <taxon>Bacillariophyta</taxon>
        <taxon>Bacillariophyceae</taxon>
        <taxon>Bacillariophycidae</taxon>
        <taxon>Bacillariales</taxon>
        <taxon>Bacillariaceae</taxon>
        <taxon>Cylindrotheca</taxon>
    </lineage>
</organism>
<evidence type="ECO:0000313" key="1">
    <source>
        <dbReference type="EMBL" id="CAJ1970467.1"/>
    </source>
</evidence>
<name>A0AAD2PY89_9STRA</name>
<gene>
    <name evidence="1" type="ORF">CYCCA115_LOCUS24483</name>
</gene>
<keyword evidence="2" id="KW-1185">Reference proteome</keyword>
<proteinExistence type="predicted"/>
<dbReference type="Proteomes" id="UP001295423">
    <property type="component" value="Unassembled WGS sequence"/>
</dbReference>
<accession>A0AAD2PY89</accession>
<sequence>MEAAFIAFLAEDEKNTLKEKKAAPMAAASVKGSTIRPDMCSSNDPAIAELCDLFANIFSLKDTTTTDASKMRAFERGLLVFIYLFHSTLLQHQGQLDDLPPLQTIEGMAMVELVLG</sequence>
<reference evidence="1" key="1">
    <citation type="submission" date="2023-08" db="EMBL/GenBank/DDBJ databases">
        <authorList>
            <person name="Audoor S."/>
            <person name="Bilcke G."/>
        </authorList>
    </citation>
    <scope>NUCLEOTIDE SEQUENCE</scope>
</reference>